<evidence type="ECO:0000313" key="11">
    <source>
        <dbReference type="EMBL" id="AIA83174.1"/>
    </source>
</evidence>
<evidence type="ECO:0000259" key="10">
    <source>
        <dbReference type="SMART" id="SM01311"/>
    </source>
</evidence>
<dbReference type="InterPro" id="IPR043502">
    <property type="entry name" value="DNA/RNA_pol_sf"/>
</dbReference>
<evidence type="ECO:0000256" key="5">
    <source>
        <dbReference type="ARBA" id="ARBA00022695"/>
    </source>
</evidence>
<dbReference type="Proteomes" id="UP000242360">
    <property type="component" value="Segment"/>
</dbReference>
<dbReference type="GO" id="GO:0003899">
    <property type="term" value="F:DNA-directed RNA polymerase activity"/>
    <property type="evidence" value="ECO:0007669"/>
    <property type="project" value="UniProtKB-EC"/>
</dbReference>
<sequence length="831" mass="95174">MRPAAILKFKKNMLSLVNSDNAISTPPVYSLLINSLKTLEYGIEQYLSTGLYSVGKKAISEHFRGREDELALLVLTDALNLILKQPPKVQEITIKLRNTLREAVYIDHFNKAGNTAKLSSYIEYENLDKSARYVKRQKLKTIQKLEIDVENLIGIQECSKLIEILVLSLPNVFKIIRKHSPEQKSAGKRTDPYKFIILTSDAETKITKIADQISALGVQYKPMVVAPKNWTDKTVGGYLNTPLPFIKHKNRSSKTLLLDNFPEHNFSRLFKVINKVQATPWRINKRVLEFINEIIDTSIESPTAPIFNKKLLGGIPYWKPQRAEDVINPDTYGKNTIKKGAKFPFFDDYADFKVYRRAIEKQIHLNNANKSRKIQLALTLDLANQFKDFEKIYFTYKIDFRGRLYPVQQMLNPQGSAIIKSLLEFSEGQVPTERGIYWLKIALANSYGKSKLSFKEREAWTNENIEDIKAFAENPYDALFFVEEADEPFVFLSLAQALNDGLQGKEVHVPVGLDASCSGIQIYAGLMLDEKAAKSVNVINNEEDKPADVYDLVAKKVVSYLVAGDYPKIFSFTTRDGIKKEVSTEIEANSLIKTLNRSHVKRNVMTLPYSVSERGMYNQLKEIFKVAKDDNIPFWKGEEFIAIRLLVILNKKAIKSIVVGAVKGQEFIKSITRDFSHNSKNSMFWLSPFFNIPIIQHTTAKKVHRYKTALGYLRFKINTDILDKKKQSSSIAPNLIHSLDATLMFLTVEDMIKSDVENFQLIHDCYYTDCNNIDIMNKSIRKSYFLLFNNNPLQEWLEQINTLYDTHKKASDIMINTLVLDDVLKSNYLFS</sequence>
<feature type="domain" description="DNA-directed RNA polymerase N-terminal" evidence="10">
    <location>
        <begin position="1"/>
        <end position="278"/>
    </location>
</feature>
<dbReference type="Gene3D" id="1.10.150.20">
    <property type="entry name" value="5' to 3' exonuclease, C-terminal subdomain"/>
    <property type="match status" value="1"/>
</dbReference>
<dbReference type="InterPro" id="IPR029262">
    <property type="entry name" value="RPOL_N"/>
</dbReference>
<evidence type="ECO:0000313" key="12">
    <source>
        <dbReference type="Proteomes" id="UP000242360"/>
    </source>
</evidence>
<protein>
    <recommendedName>
        <fullName evidence="2 9">DNA-directed RNA polymerase</fullName>
        <ecNumber evidence="2 9">2.7.7.6</ecNumber>
    </recommendedName>
</protein>
<dbReference type="SUPFAM" id="SSF56672">
    <property type="entry name" value="DNA/RNA polymerases"/>
    <property type="match status" value="1"/>
</dbReference>
<evidence type="ECO:0000256" key="4">
    <source>
        <dbReference type="ARBA" id="ARBA00022679"/>
    </source>
</evidence>
<organism evidence="11 12">
    <name type="scientific">Lauvirus lau218</name>
    <dbReference type="NCBI Taxonomy" id="1465639"/>
    <lineage>
        <taxon>Viruses</taxon>
        <taxon>Duplodnaviria</taxon>
        <taxon>Heunggongvirae</taxon>
        <taxon>Uroviricota</taxon>
        <taxon>Caudoviricetes</taxon>
        <taxon>Autographivirales</taxon>
        <taxon>Lauvirus</taxon>
    </lineage>
</organism>
<comment type="function">
    <text evidence="9">DNA-dependent RNA polymerase catalyzes the transcription of DNA into RNA using the four ribonucleoside triphosphates as substrates.</text>
</comment>
<evidence type="ECO:0000256" key="1">
    <source>
        <dbReference type="ARBA" id="ARBA00009493"/>
    </source>
</evidence>
<dbReference type="Pfam" id="PF00940">
    <property type="entry name" value="RNA_pol"/>
    <property type="match status" value="1"/>
</dbReference>
<dbReference type="PANTHER" id="PTHR10102">
    <property type="entry name" value="DNA-DIRECTED RNA POLYMERASE, MITOCHONDRIAL"/>
    <property type="match status" value="1"/>
</dbReference>
<dbReference type="InterPro" id="IPR046950">
    <property type="entry name" value="DNA-dir_Rpol_C_phage-type"/>
</dbReference>
<dbReference type="EC" id="2.7.7.6" evidence="2 9"/>
<evidence type="ECO:0000256" key="6">
    <source>
        <dbReference type="ARBA" id="ARBA00023163"/>
    </source>
</evidence>
<evidence type="ECO:0000256" key="3">
    <source>
        <dbReference type="ARBA" id="ARBA00022478"/>
    </source>
</evidence>
<keyword evidence="4 9" id="KW-0808">Transferase</keyword>
<dbReference type="Gene3D" id="1.10.287.280">
    <property type="match status" value="1"/>
</dbReference>
<dbReference type="Pfam" id="PF14700">
    <property type="entry name" value="RPOL_N"/>
    <property type="match status" value="1"/>
</dbReference>
<reference evidence="11 12" key="1">
    <citation type="submission" date="2014-01" db="EMBL/GenBank/DDBJ databases">
        <title>Sulfur oxidation genes in diverse deep-sea viruses.</title>
        <authorList>
            <person name="Anantharaman K."/>
            <person name="Duhaime M.B."/>
            <person name="Breier J.A."/>
            <person name="Toner B.M."/>
            <person name="Dick G.J."/>
        </authorList>
    </citation>
    <scope>NUCLEOTIDE SEQUENCE [LARGE SCALE GENOMIC DNA]</scope>
    <source>
        <strain evidence="11 12">KiloMoana</strain>
    </source>
</reference>
<dbReference type="InterPro" id="IPR002092">
    <property type="entry name" value="DNA-dir_Rpol_phage-type"/>
</dbReference>
<dbReference type="GO" id="GO:0019083">
    <property type="term" value="P:viral transcription"/>
    <property type="evidence" value="ECO:0007669"/>
    <property type="project" value="UniProtKB-KW"/>
</dbReference>
<dbReference type="PROSITE" id="PS00489">
    <property type="entry name" value="RNA_POL_PHAGE_2"/>
    <property type="match status" value="1"/>
</dbReference>
<dbReference type="InterPro" id="IPR037159">
    <property type="entry name" value="RNA_POL_N_sf"/>
</dbReference>
<dbReference type="GO" id="GO:0003677">
    <property type="term" value="F:DNA binding"/>
    <property type="evidence" value="ECO:0007669"/>
    <property type="project" value="InterPro"/>
</dbReference>
<keyword evidence="5 9" id="KW-0548">Nucleotidyltransferase</keyword>
<keyword evidence="7" id="KW-1195">Viral transcription</keyword>
<dbReference type="GO" id="GO:0006351">
    <property type="term" value="P:DNA-templated transcription"/>
    <property type="evidence" value="ECO:0007669"/>
    <property type="project" value="InterPro"/>
</dbReference>
<comment type="similarity">
    <text evidence="1 9">Belongs to the phage and mitochondrial RNA polymerase family.</text>
</comment>
<evidence type="ECO:0000256" key="7">
    <source>
        <dbReference type="ARBA" id="ARBA00023314"/>
    </source>
</evidence>
<dbReference type="Gene3D" id="1.10.1320.10">
    <property type="entry name" value="DNA-directed RNA polymerase, N-terminal domain"/>
    <property type="match status" value="1"/>
</dbReference>
<name>A0A060BKZ7_9CAUD</name>
<proteinExistence type="inferred from homology"/>
<keyword evidence="6 9" id="KW-0804">Transcription</keyword>
<keyword evidence="3 9" id="KW-0240">DNA-directed RNA polymerase</keyword>
<dbReference type="GO" id="GO:0000428">
    <property type="term" value="C:DNA-directed RNA polymerase complex"/>
    <property type="evidence" value="ECO:0007669"/>
    <property type="project" value="UniProtKB-KW"/>
</dbReference>
<dbReference type="PANTHER" id="PTHR10102:SF0">
    <property type="entry name" value="DNA-DIRECTED RNA POLYMERASE, MITOCHONDRIAL"/>
    <property type="match status" value="1"/>
</dbReference>
<evidence type="ECO:0000256" key="9">
    <source>
        <dbReference type="RuleBase" id="RU003805"/>
    </source>
</evidence>
<evidence type="ECO:0000256" key="2">
    <source>
        <dbReference type="ARBA" id="ARBA00012418"/>
    </source>
</evidence>
<dbReference type="EMBL" id="KJ183192">
    <property type="protein sequence ID" value="AIA83174.1"/>
    <property type="molecule type" value="Genomic_DNA"/>
</dbReference>
<evidence type="ECO:0000256" key="8">
    <source>
        <dbReference type="ARBA" id="ARBA00048552"/>
    </source>
</evidence>
<dbReference type="PROSITE" id="PS00900">
    <property type="entry name" value="RNA_POL_PHAGE_1"/>
    <property type="match status" value="1"/>
</dbReference>
<dbReference type="SMART" id="SM01311">
    <property type="entry name" value="RPOL_N"/>
    <property type="match status" value="1"/>
</dbReference>
<comment type="catalytic activity">
    <reaction evidence="8 9">
        <text>RNA(n) + a ribonucleoside 5'-triphosphate = RNA(n+1) + diphosphate</text>
        <dbReference type="Rhea" id="RHEA:21248"/>
        <dbReference type="Rhea" id="RHEA-COMP:14527"/>
        <dbReference type="Rhea" id="RHEA-COMP:17342"/>
        <dbReference type="ChEBI" id="CHEBI:33019"/>
        <dbReference type="ChEBI" id="CHEBI:61557"/>
        <dbReference type="ChEBI" id="CHEBI:140395"/>
        <dbReference type="EC" id="2.7.7.6"/>
    </reaction>
</comment>
<accession>A0A060BKZ7</accession>